<dbReference type="InterPro" id="IPR015815">
    <property type="entry name" value="HIBADH-related"/>
</dbReference>
<evidence type="ECO:0000313" key="7">
    <source>
        <dbReference type="Proteomes" id="UP000070467"/>
    </source>
</evidence>
<dbReference type="InterPro" id="IPR006115">
    <property type="entry name" value="6PGDH_NADP-bd"/>
</dbReference>
<dbReference type="Gene3D" id="3.40.50.720">
    <property type="entry name" value="NAD(P)-binding Rossmann-like Domain"/>
    <property type="match status" value="1"/>
</dbReference>
<evidence type="ECO:0000259" key="5">
    <source>
        <dbReference type="Pfam" id="PF14833"/>
    </source>
</evidence>
<dbReference type="InterPro" id="IPR029154">
    <property type="entry name" value="HIBADH-like_NADP-bd"/>
</dbReference>
<protein>
    <submittedName>
        <fullName evidence="6">Phosphogluconate dehydrogenase, NAD binding domain protein</fullName>
    </submittedName>
</protein>
<dbReference type="InterPro" id="IPR036291">
    <property type="entry name" value="NAD(P)-bd_dom_sf"/>
</dbReference>
<feature type="domain" description="3-hydroxyisobutyrate dehydrogenase-like NAD-binding" evidence="5">
    <location>
        <begin position="165"/>
        <end position="285"/>
    </location>
</feature>
<keyword evidence="2" id="KW-0560">Oxidoreductase</keyword>
<comment type="caution">
    <text evidence="6">The sequence shown here is derived from an EMBL/GenBank/DDBJ whole genome shotgun (WGS) entry which is preliminary data.</text>
</comment>
<dbReference type="InterPro" id="IPR008927">
    <property type="entry name" value="6-PGluconate_DH-like_C_sf"/>
</dbReference>
<accession>A0ABR5TP04</accession>
<keyword evidence="7" id="KW-1185">Reference proteome</keyword>
<reference evidence="6 7" key="1">
    <citation type="submission" date="2016-01" db="EMBL/GenBank/DDBJ databases">
        <authorList>
            <person name="Mitreva M."/>
            <person name="Pepin K.H."/>
            <person name="Mihindukulasuriya K.A."/>
            <person name="Fulton R."/>
            <person name="Fronick C."/>
            <person name="O'Laughlin M."/>
            <person name="Miner T."/>
            <person name="Herter B."/>
            <person name="Rosa B.A."/>
            <person name="Cordes M."/>
            <person name="Tomlinson C."/>
            <person name="Wollam A."/>
            <person name="Palsikar V.B."/>
            <person name="Mardis E.R."/>
            <person name="Wilson R.K."/>
        </authorList>
    </citation>
    <scope>NUCLEOTIDE SEQUENCE [LARGE SCALE GENOMIC DNA]</scope>
    <source>
        <strain evidence="6 7">KA00071</strain>
    </source>
</reference>
<dbReference type="InterPro" id="IPR013328">
    <property type="entry name" value="6PGD_dom2"/>
</dbReference>
<evidence type="ECO:0000256" key="2">
    <source>
        <dbReference type="ARBA" id="ARBA00023002"/>
    </source>
</evidence>
<dbReference type="Pfam" id="PF03446">
    <property type="entry name" value="NAD_binding_2"/>
    <property type="match status" value="1"/>
</dbReference>
<sequence>MKIAWIGIGVMGENLVKHLLKNNNEVYVYNRTKSKCNNVVKMGAIQLEKVSDAPKKADIIFTMVGYPSDVEEVYFGKDGLIKTVKENQILIDMTTSSPELAKKINKEFYKKNVNTFDIPVTGGDIGAKNGTLTVFVGGNEIIFENKLRNLLKIFSKNIKYFGDAGNGQYAKLGNQIAIATTMISVAESYKFAQKAGLNLKLFLETISTGSAGSFSMSSYSPRILEKDFKPGFFVHHFIKDMKLALIECEKLNIKLPGLELVYNMYNSLSNEIKYNEGTQSIIKYYEK</sequence>
<dbReference type="PANTHER" id="PTHR43060:SF15">
    <property type="entry name" value="3-HYDROXYISOBUTYRATE DEHYDROGENASE-LIKE 1, MITOCHONDRIAL-RELATED"/>
    <property type="match status" value="1"/>
</dbReference>
<proteinExistence type="inferred from homology"/>
<dbReference type="Pfam" id="PF14833">
    <property type="entry name" value="NAD_binding_11"/>
    <property type="match status" value="1"/>
</dbReference>
<evidence type="ECO:0000259" key="4">
    <source>
        <dbReference type="Pfam" id="PF03446"/>
    </source>
</evidence>
<dbReference type="Gene3D" id="1.10.1040.10">
    <property type="entry name" value="N-(1-d-carboxylethyl)-l-norvaline Dehydrogenase, domain 2"/>
    <property type="match status" value="1"/>
</dbReference>
<dbReference type="EMBL" id="LSDB01000052">
    <property type="protein sequence ID" value="KXB57091.1"/>
    <property type="molecule type" value="Genomic_DNA"/>
</dbReference>
<dbReference type="SUPFAM" id="SSF48179">
    <property type="entry name" value="6-phosphogluconate dehydrogenase C-terminal domain-like"/>
    <property type="match status" value="1"/>
</dbReference>
<organism evidence="6 7">
    <name type="scientific">Gemelliphila asaccharolytica</name>
    <dbReference type="NCBI Taxonomy" id="502393"/>
    <lineage>
        <taxon>Bacteria</taxon>
        <taxon>Bacillati</taxon>
        <taxon>Bacillota</taxon>
        <taxon>Bacilli</taxon>
        <taxon>Bacillales</taxon>
        <taxon>Gemellaceae</taxon>
        <taxon>Gemelliphila</taxon>
    </lineage>
</organism>
<evidence type="ECO:0000256" key="1">
    <source>
        <dbReference type="ARBA" id="ARBA00009080"/>
    </source>
</evidence>
<dbReference type="Proteomes" id="UP000070467">
    <property type="component" value="Unassembled WGS sequence"/>
</dbReference>
<keyword evidence="3" id="KW-0520">NAD</keyword>
<dbReference type="PIRSF" id="PIRSF000103">
    <property type="entry name" value="HIBADH"/>
    <property type="match status" value="1"/>
</dbReference>
<feature type="domain" description="6-phosphogluconate dehydrogenase NADP-binding" evidence="4">
    <location>
        <begin position="2"/>
        <end position="162"/>
    </location>
</feature>
<dbReference type="PANTHER" id="PTHR43060">
    <property type="entry name" value="3-HYDROXYISOBUTYRATE DEHYDROGENASE-LIKE 1, MITOCHONDRIAL-RELATED"/>
    <property type="match status" value="1"/>
</dbReference>
<gene>
    <name evidence="6" type="ORF">HMPREF1871_01002</name>
</gene>
<comment type="similarity">
    <text evidence="1">Belongs to the HIBADH-related family.</text>
</comment>
<dbReference type="SUPFAM" id="SSF51735">
    <property type="entry name" value="NAD(P)-binding Rossmann-fold domains"/>
    <property type="match status" value="1"/>
</dbReference>
<evidence type="ECO:0000256" key="3">
    <source>
        <dbReference type="ARBA" id="ARBA00023027"/>
    </source>
</evidence>
<evidence type="ECO:0000313" key="6">
    <source>
        <dbReference type="EMBL" id="KXB57091.1"/>
    </source>
</evidence>
<name>A0ABR5TP04_9BACL</name>